<dbReference type="InterPro" id="IPR037049">
    <property type="entry name" value="DUF1214_C_sf"/>
</dbReference>
<sequence length="376" mass="40322">MLASQGFLDLGREPLVLSVPAMEPRRFWLFQMIDAWSNTVHTPDSRNPGSTLGAEGPPYAYLLTGPGWSGPVPAGLTHLALPTRTARLLGRVEVDGPADAERVAAIQRQMALVPLSAWLQGARTGGSSRTQAIDRGTEPPAKQIAALDGRTFYDRLCRLMATDQPVAADAPMAARLATLGIVPGGTVARQPDSLLDEGIRLGRQRAERWVDPRAVTVNGWTRSHERGDYGTDYLRRAAVALSTIGSVTPNEVLYPTLWADAADAGGTALRYRITFPSGGLPPVETFWSITAYDERGLMVPNAAGIYAVGHYPAPVAGPDGTVMIAVQHADPGGDVPAGNWLPVPERGRFSLTLRLYAPKFAAREGVWQPPPLVRAD</sequence>
<evidence type="ECO:0000259" key="2">
    <source>
        <dbReference type="Pfam" id="PF06863"/>
    </source>
</evidence>
<comment type="caution">
    <text evidence="3">The sequence shown here is derived from an EMBL/GenBank/DDBJ whole genome shotgun (WGS) entry which is preliminary data.</text>
</comment>
<dbReference type="PANTHER" id="PTHR36509">
    <property type="entry name" value="BLL3101 PROTEIN"/>
    <property type="match status" value="1"/>
</dbReference>
<dbReference type="PANTHER" id="PTHR36509:SF2">
    <property type="entry name" value="BLL3101 PROTEIN"/>
    <property type="match status" value="1"/>
</dbReference>
<gene>
    <name evidence="3" type="ORF">ACFYTF_11400</name>
</gene>
<dbReference type="SUPFAM" id="SSF160935">
    <property type="entry name" value="VPA0735-like"/>
    <property type="match status" value="1"/>
</dbReference>
<dbReference type="InterPro" id="IPR037050">
    <property type="entry name" value="DUF1254_sf"/>
</dbReference>
<dbReference type="Gene3D" id="2.60.40.1610">
    <property type="entry name" value="Domain of unknown function DUF1254"/>
    <property type="match status" value="1"/>
</dbReference>
<dbReference type="InterPro" id="IPR010621">
    <property type="entry name" value="DUF1214"/>
</dbReference>
<dbReference type="Proteomes" id="UP001601444">
    <property type="component" value="Unassembled WGS sequence"/>
</dbReference>
<keyword evidence="4" id="KW-1185">Reference proteome</keyword>
<dbReference type="InterPro" id="IPR010679">
    <property type="entry name" value="DUF1254"/>
</dbReference>
<accession>A0ABW6PLY4</accession>
<dbReference type="RefSeq" id="WP_387700061.1">
    <property type="nucleotide sequence ID" value="NZ_JBIAMX010000005.1"/>
</dbReference>
<organism evidence="3 4">
    <name type="scientific">Nocardia thailandica</name>
    <dbReference type="NCBI Taxonomy" id="257275"/>
    <lineage>
        <taxon>Bacteria</taxon>
        <taxon>Bacillati</taxon>
        <taxon>Actinomycetota</taxon>
        <taxon>Actinomycetes</taxon>
        <taxon>Mycobacteriales</taxon>
        <taxon>Nocardiaceae</taxon>
        <taxon>Nocardia</taxon>
    </lineage>
</organism>
<name>A0ABW6PLY4_9NOCA</name>
<feature type="domain" description="DUF1214" evidence="1">
    <location>
        <begin position="252"/>
        <end position="359"/>
    </location>
</feature>
<dbReference type="Pfam" id="PF06742">
    <property type="entry name" value="DUF1214"/>
    <property type="match status" value="1"/>
</dbReference>
<feature type="domain" description="DUF1254" evidence="2">
    <location>
        <begin position="2"/>
        <end position="114"/>
    </location>
</feature>
<proteinExistence type="predicted"/>
<evidence type="ECO:0000313" key="4">
    <source>
        <dbReference type="Proteomes" id="UP001601444"/>
    </source>
</evidence>
<reference evidence="3 4" key="1">
    <citation type="submission" date="2024-10" db="EMBL/GenBank/DDBJ databases">
        <title>The Natural Products Discovery Center: Release of the First 8490 Sequenced Strains for Exploring Actinobacteria Biosynthetic Diversity.</title>
        <authorList>
            <person name="Kalkreuter E."/>
            <person name="Kautsar S.A."/>
            <person name="Yang D."/>
            <person name="Bader C.D."/>
            <person name="Teijaro C.N."/>
            <person name="Fluegel L."/>
            <person name="Davis C.M."/>
            <person name="Simpson J.R."/>
            <person name="Lauterbach L."/>
            <person name="Steele A.D."/>
            <person name="Gui C."/>
            <person name="Meng S."/>
            <person name="Li G."/>
            <person name="Viehrig K."/>
            <person name="Ye F."/>
            <person name="Su P."/>
            <person name="Kiefer A.F."/>
            <person name="Nichols A."/>
            <person name="Cepeda A.J."/>
            <person name="Yan W."/>
            <person name="Fan B."/>
            <person name="Jiang Y."/>
            <person name="Adhikari A."/>
            <person name="Zheng C.-J."/>
            <person name="Schuster L."/>
            <person name="Cowan T.M."/>
            <person name="Smanski M.J."/>
            <person name="Chevrette M.G."/>
            <person name="De Carvalho L.P.S."/>
            <person name="Shen B."/>
        </authorList>
    </citation>
    <scope>NUCLEOTIDE SEQUENCE [LARGE SCALE GENOMIC DNA]</scope>
    <source>
        <strain evidence="3 4">NPDC004045</strain>
    </source>
</reference>
<dbReference type="Gene3D" id="2.60.120.600">
    <property type="entry name" value="Domain of unknown function DUF1214, C-terminal domain"/>
    <property type="match status" value="1"/>
</dbReference>
<evidence type="ECO:0000259" key="1">
    <source>
        <dbReference type="Pfam" id="PF06742"/>
    </source>
</evidence>
<evidence type="ECO:0000313" key="3">
    <source>
        <dbReference type="EMBL" id="MFF0543429.1"/>
    </source>
</evidence>
<protein>
    <submittedName>
        <fullName evidence="3">DUF1254 domain-containing protein</fullName>
    </submittedName>
</protein>
<dbReference type="EMBL" id="JBIAMX010000005">
    <property type="protein sequence ID" value="MFF0543429.1"/>
    <property type="molecule type" value="Genomic_DNA"/>
</dbReference>
<dbReference type="Pfam" id="PF06863">
    <property type="entry name" value="DUF1254"/>
    <property type="match status" value="1"/>
</dbReference>